<gene>
    <name evidence="2" type="ORF">EVAR_56095_1</name>
</gene>
<feature type="region of interest" description="Disordered" evidence="1">
    <location>
        <begin position="68"/>
        <end position="97"/>
    </location>
</feature>
<dbReference type="EMBL" id="BGZK01001193">
    <property type="protein sequence ID" value="GBP73938.1"/>
    <property type="molecule type" value="Genomic_DNA"/>
</dbReference>
<name>A0A4C1YD40_EUMVA</name>
<organism evidence="2 3">
    <name type="scientific">Eumeta variegata</name>
    <name type="common">Bagworm moth</name>
    <name type="synonym">Eumeta japonica</name>
    <dbReference type="NCBI Taxonomy" id="151549"/>
    <lineage>
        <taxon>Eukaryota</taxon>
        <taxon>Metazoa</taxon>
        <taxon>Ecdysozoa</taxon>
        <taxon>Arthropoda</taxon>
        <taxon>Hexapoda</taxon>
        <taxon>Insecta</taxon>
        <taxon>Pterygota</taxon>
        <taxon>Neoptera</taxon>
        <taxon>Endopterygota</taxon>
        <taxon>Lepidoptera</taxon>
        <taxon>Glossata</taxon>
        <taxon>Ditrysia</taxon>
        <taxon>Tineoidea</taxon>
        <taxon>Psychidae</taxon>
        <taxon>Oiketicinae</taxon>
        <taxon>Eumeta</taxon>
    </lineage>
</organism>
<evidence type="ECO:0000256" key="1">
    <source>
        <dbReference type="SAM" id="MobiDB-lite"/>
    </source>
</evidence>
<evidence type="ECO:0000313" key="3">
    <source>
        <dbReference type="Proteomes" id="UP000299102"/>
    </source>
</evidence>
<keyword evidence="3" id="KW-1185">Reference proteome</keyword>
<dbReference type="Proteomes" id="UP000299102">
    <property type="component" value="Unassembled WGS sequence"/>
</dbReference>
<comment type="caution">
    <text evidence="2">The sequence shown here is derived from an EMBL/GenBank/DDBJ whole genome shotgun (WGS) entry which is preliminary data.</text>
</comment>
<accession>A0A4C1YD40</accession>
<proteinExistence type="predicted"/>
<sequence length="128" mass="14208">MKTNTERDSNADSDLDSFIDIEVRIRIGVGSTQKKKCTITVTRTKPPRPSHRPPRHEVVTSELLAGDAYSGATPTHPSAVRAHTARDERESRRDVASHNCIVDKSRLVKLPPPLRSAVTSTLFISMKH</sequence>
<evidence type="ECO:0000313" key="2">
    <source>
        <dbReference type="EMBL" id="GBP73938.1"/>
    </source>
</evidence>
<reference evidence="2 3" key="1">
    <citation type="journal article" date="2019" name="Commun. Biol.">
        <title>The bagworm genome reveals a unique fibroin gene that provides high tensile strength.</title>
        <authorList>
            <person name="Kono N."/>
            <person name="Nakamura H."/>
            <person name="Ohtoshi R."/>
            <person name="Tomita M."/>
            <person name="Numata K."/>
            <person name="Arakawa K."/>
        </authorList>
    </citation>
    <scope>NUCLEOTIDE SEQUENCE [LARGE SCALE GENOMIC DNA]</scope>
</reference>
<feature type="compositionally biased region" description="Basic and acidic residues" evidence="1">
    <location>
        <begin position="84"/>
        <end position="97"/>
    </location>
</feature>
<dbReference type="AlphaFoldDB" id="A0A4C1YD40"/>
<protein>
    <submittedName>
        <fullName evidence="2">Uncharacterized protein</fullName>
    </submittedName>
</protein>